<evidence type="ECO:0000256" key="6">
    <source>
        <dbReference type="ARBA" id="ARBA00022837"/>
    </source>
</evidence>
<evidence type="ECO:0000259" key="9">
    <source>
        <dbReference type="PROSITE" id="PS50222"/>
    </source>
</evidence>
<dbReference type="SUPFAM" id="SSF56219">
    <property type="entry name" value="DNase I-like"/>
    <property type="match status" value="1"/>
</dbReference>
<sequence>MHVWLAEATARQRTVLVTRYDPYDKSSSASLVLAFSVSGDRCTLSLLSAADLEWSSMQRLSSPNTPLLGLLGMIKVGNDIFIGCVTSSERVGCLQRGQWVGRVRGVAFYCVTRTLYDEDMSLGVDPQDYGRGGASAAQGETPCASIRKYIASGSFYFAEKGAFDMTQHVARITSRSDVDESFRSQFAWNAYMMEPILEFRSRLDTSQRSELDKEALLSLVIQGYVGMTSVPLGPDRASKGTLAVISRLSSRKAGTRFNARGIDDQGNSANFAETETVLAYGDELFSYVQLRGSVPIFWEQQGLQALNARIQITRTGAASQPAFDQHMEQLLNEYGRVFVLDLLGTRDAEVALSQAYVQHIENLLPNIQSGEENQPLRYHNFDFHTIAKATGGLDGARAELDRLNNVQLQRQHNGYTLVRLDHGRLVRLAMQQGVFRVNCFDCLDRTNVVQGCLSHAALREFFREIKRDTQGDARGWLGSTPGLPEQLWPQHGRLWAENGDALSQISTGTGSLNSDYMRTGTKKSFTGLLSDAAKSASRMYMNNFQDQSKQQAIDTLLGTRSGQSQVQLYDPLYAAVDEKMARRRDEYASKKRVHLFVGTYNVCAQPAHQNALGAWFDEHDVRKADVIVLSFQEIVPLTAQQMLSSAAEPMRQWEAAVLSALNRGTTSYMVLRCELQFATSLLVLVHSEMLPHVRNVEATSKKTGFRGMSGNKGGVAVRMDVFDTEFCFVGAHLAAGNSNVDERNADYQSIARGIQFPRGRTIDSHTHVFWAGDLNYRFDQLSSDEVRALCAELTPATYEGEAPTSNRVLDKLYAHDQLKSAQASKAAFAEYNEAPLLFRPTYKYDVHTDTYDSSEKARAPAWTDRILCRSRDDALPLSIKRYGCADVRVSDHRPVFAAIDATAYAVDTAKRAEMRKNVLATMPGTPAQKSVLPRPSDELQQWWNDGTPLAPVPDTTPGNPFEAAPTRTMIGGPDTPAPPMPPRPRATAPSSEAPSVPQSFSTSPSRPALHQWLWKQRIVRYPTYCVGSLVFSVVTIMGGLLIYDSFTYHRVDVKHTVIPNLMESERGGPENLPILPFNPTQQKAEPGKRKERLVIVGGGWATVGMLAKLDKDAYDVVVVSPTNYFLFTPLLPSVAVGTVGVRSVIESLRKLLSNRNGRYVQGAARRLRPASELDSRTLARTENAAGLLAVEVISSEWDGDMEASNHTPVESSMIYVPYDKLVVAVGSVTSTVGIKGLENCQRLKTMRDAQSLRKRVIENLEIASLPTTSMEDRARLLSFVVCGGGPTGVEIAAEIYDMINEDVQKHFQPTLQKLARVHLIQSRKHILNTYSESISEFAEQRFRNENVDLVTNAHVNEVTPDKVIYNVKNEFTGDIEPREVISGCTVWSAGIAMAPFTKTLAEVLPDQGNPHALRVDSHLRVLGTPQGTVYAVGDASTIDNDLEGFMRSNFSHFDSDHDGELTKMEFANFVGKLRRKFPLASDQLNDIEDLFAKYDKDHNGRMCTDELHDLILDATKGLTSFPPTAQVASQEGKYLSRKLNVLSKLRDEGRLPKPEAGSTEPVDIDDEVYKPFRFHSLGNVAYLGNAAAFDLPLPGPFHTLFGGLAVMYAWRSVYLSELVTLRMRTLVLGDYIKRGLWGRDLTWT</sequence>
<dbReference type="Pfam" id="PF13499">
    <property type="entry name" value="EF-hand_7"/>
    <property type="match status" value="1"/>
</dbReference>
<evidence type="ECO:0000256" key="5">
    <source>
        <dbReference type="ARBA" id="ARBA00022801"/>
    </source>
</evidence>
<keyword evidence="7" id="KW-0809">Transit peptide</keyword>
<feature type="region of interest" description="Disordered" evidence="8">
    <location>
        <begin position="924"/>
        <end position="1005"/>
    </location>
</feature>
<dbReference type="SUPFAM" id="SSF47473">
    <property type="entry name" value="EF-hand"/>
    <property type="match status" value="1"/>
</dbReference>
<comment type="subcellular location">
    <subcellularLocation>
        <location evidence="1">Mitochondrion inner membrane</location>
        <topology evidence="1">Peripheral membrane protein</topology>
        <orientation evidence="1">Intermembrane side</orientation>
    </subcellularLocation>
</comment>
<dbReference type="GeneID" id="85224462"/>
<dbReference type="GO" id="GO:0004439">
    <property type="term" value="F:phosphatidylinositol-4,5-bisphosphate 5-phosphatase activity"/>
    <property type="evidence" value="ECO:0007669"/>
    <property type="project" value="UniProtKB-EC"/>
</dbReference>
<feature type="compositionally biased region" description="Low complexity" evidence="8">
    <location>
        <begin position="985"/>
        <end position="994"/>
    </location>
</feature>
<dbReference type="Proteomes" id="UP001217754">
    <property type="component" value="Chromosome 1"/>
</dbReference>
<dbReference type="InterPro" id="IPR011992">
    <property type="entry name" value="EF-hand-dom_pair"/>
</dbReference>
<dbReference type="Gene3D" id="3.60.10.10">
    <property type="entry name" value="Endonuclease/exonuclease/phosphatase"/>
    <property type="match status" value="1"/>
</dbReference>
<keyword evidence="6" id="KW-0106">Calcium</keyword>
<feature type="domain" description="EF-hand" evidence="9">
    <location>
        <begin position="1482"/>
        <end position="1517"/>
    </location>
</feature>
<evidence type="ECO:0000256" key="7">
    <source>
        <dbReference type="ARBA" id="ARBA00022946"/>
    </source>
</evidence>
<dbReference type="Gene3D" id="3.50.50.100">
    <property type="match status" value="2"/>
</dbReference>
<dbReference type="GO" id="GO:0016491">
    <property type="term" value="F:oxidoreductase activity"/>
    <property type="evidence" value="ECO:0007669"/>
    <property type="project" value="InterPro"/>
</dbReference>
<name>A0AAF0EVT4_9BASI</name>
<feature type="domain" description="SAC" evidence="10">
    <location>
        <begin position="146"/>
        <end position="508"/>
    </location>
</feature>
<dbReference type="SMART" id="SM00054">
    <property type="entry name" value="EFh"/>
    <property type="match status" value="2"/>
</dbReference>
<dbReference type="Pfam" id="PF02383">
    <property type="entry name" value="Syja_N"/>
    <property type="match status" value="1"/>
</dbReference>
<dbReference type="InterPro" id="IPR054585">
    <property type="entry name" value="NDH2-like_C"/>
</dbReference>
<keyword evidence="12" id="KW-1185">Reference proteome</keyword>
<evidence type="ECO:0000256" key="3">
    <source>
        <dbReference type="ARBA" id="ARBA00009678"/>
    </source>
</evidence>
<dbReference type="PANTHER" id="PTHR11200">
    <property type="entry name" value="INOSITOL 5-PHOSPHATASE"/>
    <property type="match status" value="1"/>
</dbReference>
<dbReference type="SMART" id="SM00128">
    <property type="entry name" value="IPPc"/>
    <property type="match status" value="1"/>
</dbReference>
<organism evidence="11 12">
    <name type="scientific">Malassezia japonica</name>
    <dbReference type="NCBI Taxonomy" id="223818"/>
    <lineage>
        <taxon>Eukaryota</taxon>
        <taxon>Fungi</taxon>
        <taxon>Dikarya</taxon>
        <taxon>Basidiomycota</taxon>
        <taxon>Ustilaginomycotina</taxon>
        <taxon>Malasseziomycetes</taxon>
        <taxon>Malasseziales</taxon>
        <taxon>Malasseziaceae</taxon>
        <taxon>Malassezia</taxon>
    </lineage>
</organism>
<dbReference type="Pfam" id="PF07992">
    <property type="entry name" value="Pyr_redox_2"/>
    <property type="match status" value="1"/>
</dbReference>
<dbReference type="GO" id="GO:0043813">
    <property type="term" value="F:phosphatidylinositol-3,5-bisphosphate 5-phosphatase activity"/>
    <property type="evidence" value="ECO:0007669"/>
    <property type="project" value="TreeGrafter"/>
</dbReference>
<dbReference type="GO" id="GO:0005509">
    <property type="term" value="F:calcium ion binding"/>
    <property type="evidence" value="ECO:0007669"/>
    <property type="project" value="InterPro"/>
</dbReference>
<dbReference type="PROSITE" id="PS00018">
    <property type="entry name" value="EF_HAND_1"/>
    <property type="match status" value="2"/>
</dbReference>
<dbReference type="GO" id="GO:0005743">
    <property type="term" value="C:mitochondrial inner membrane"/>
    <property type="evidence" value="ECO:0007669"/>
    <property type="project" value="UniProtKB-SubCell"/>
</dbReference>
<proteinExistence type="inferred from homology"/>
<dbReference type="InterPro" id="IPR023753">
    <property type="entry name" value="FAD/NAD-binding_dom"/>
</dbReference>
<comment type="similarity">
    <text evidence="2">Belongs to the synaptojanin family.</text>
</comment>
<evidence type="ECO:0000256" key="2">
    <source>
        <dbReference type="ARBA" id="ARBA00008943"/>
    </source>
</evidence>
<dbReference type="PANTHER" id="PTHR11200:SF257">
    <property type="entry name" value="PHOSPHOINOSITIDE 5-PHOSPHATASE"/>
    <property type="match status" value="1"/>
</dbReference>
<evidence type="ECO:0000256" key="1">
    <source>
        <dbReference type="ARBA" id="ARBA00004137"/>
    </source>
</evidence>
<evidence type="ECO:0000256" key="4">
    <source>
        <dbReference type="ARBA" id="ARBA00013044"/>
    </source>
</evidence>
<dbReference type="InterPro" id="IPR036188">
    <property type="entry name" value="FAD/NAD-bd_sf"/>
</dbReference>
<dbReference type="PROSITE" id="PS50275">
    <property type="entry name" value="SAC"/>
    <property type="match status" value="1"/>
</dbReference>
<dbReference type="InterPro" id="IPR046985">
    <property type="entry name" value="IP5"/>
</dbReference>
<dbReference type="Pfam" id="PF22366">
    <property type="entry name" value="NDH2_C"/>
    <property type="match status" value="1"/>
</dbReference>
<protein>
    <recommendedName>
        <fullName evidence="4">phosphoinositide 5-phosphatase</fullName>
        <ecNumber evidence="4">3.1.3.36</ecNumber>
    </recommendedName>
</protein>
<feature type="compositionally biased region" description="Pro residues" evidence="8">
    <location>
        <begin position="975"/>
        <end position="984"/>
    </location>
</feature>
<comment type="similarity">
    <text evidence="3">In the central section; belongs to the inositol 1,4,5-trisphosphate 5-phosphatase family.</text>
</comment>
<dbReference type="SUPFAM" id="SSF51905">
    <property type="entry name" value="FAD/NAD(P)-binding domain"/>
    <property type="match status" value="2"/>
</dbReference>
<gene>
    <name evidence="11" type="ORF">MJAP1_000813</name>
</gene>
<dbReference type="GO" id="GO:0046856">
    <property type="term" value="P:phosphatidylinositol dephosphorylation"/>
    <property type="evidence" value="ECO:0007669"/>
    <property type="project" value="InterPro"/>
</dbReference>
<keyword evidence="5 11" id="KW-0378">Hydrolase</keyword>
<accession>A0AAF0EVT4</accession>
<feature type="compositionally biased region" description="Polar residues" evidence="8">
    <location>
        <begin position="996"/>
        <end position="1005"/>
    </location>
</feature>
<dbReference type="InterPro" id="IPR018247">
    <property type="entry name" value="EF_Hand_1_Ca_BS"/>
</dbReference>
<dbReference type="InterPro" id="IPR000300">
    <property type="entry name" value="IPPc"/>
</dbReference>
<dbReference type="InterPro" id="IPR036691">
    <property type="entry name" value="Endo/exonu/phosph_ase_sf"/>
</dbReference>
<dbReference type="CDD" id="cd00051">
    <property type="entry name" value="EFh"/>
    <property type="match status" value="1"/>
</dbReference>
<dbReference type="PROSITE" id="PS50222">
    <property type="entry name" value="EF_HAND_2"/>
    <property type="match status" value="2"/>
</dbReference>
<reference evidence="11" key="1">
    <citation type="submission" date="2023-03" db="EMBL/GenBank/DDBJ databases">
        <title>Mating type loci evolution in Malassezia.</title>
        <authorList>
            <person name="Coelho M.A."/>
        </authorList>
    </citation>
    <scope>NUCLEOTIDE SEQUENCE</scope>
    <source>
        <strain evidence="11">CBS 9431</strain>
    </source>
</reference>
<dbReference type="RefSeq" id="XP_060120763.1">
    <property type="nucleotide sequence ID" value="XM_060264780.1"/>
</dbReference>
<evidence type="ECO:0000259" key="10">
    <source>
        <dbReference type="PROSITE" id="PS50275"/>
    </source>
</evidence>
<dbReference type="EMBL" id="CP119958">
    <property type="protein sequence ID" value="WFD37866.1"/>
    <property type="molecule type" value="Genomic_DNA"/>
</dbReference>
<feature type="domain" description="EF-hand" evidence="9">
    <location>
        <begin position="1441"/>
        <end position="1476"/>
    </location>
</feature>
<dbReference type="Pfam" id="PF22669">
    <property type="entry name" value="Exo_endo_phos2"/>
    <property type="match status" value="1"/>
</dbReference>
<evidence type="ECO:0000313" key="11">
    <source>
        <dbReference type="EMBL" id="WFD37866.1"/>
    </source>
</evidence>
<dbReference type="InterPro" id="IPR002013">
    <property type="entry name" value="SAC_dom"/>
</dbReference>
<evidence type="ECO:0000256" key="8">
    <source>
        <dbReference type="SAM" id="MobiDB-lite"/>
    </source>
</evidence>
<dbReference type="InterPro" id="IPR002048">
    <property type="entry name" value="EF_hand_dom"/>
</dbReference>
<dbReference type="EC" id="3.1.3.36" evidence="4"/>
<evidence type="ECO:0000313" key="12">
    <source>
        <dbReference type="Proteomes" id="UP001217754"/>
    </source>
</evidence>